<evidence type="ECO:0000256" key="1">
    <source>
        <dbReference type="SAM" id="MobiDB-lite"/>
    </source>
</evidence>
<dbReference type="EMBL" id="AGNL01049207">
    <property type="protein sequence ID" value="EJK44792.1"/>
    <property type="molecule type" value="Genomic_DNA"/>
</dbReference>
<sequence length="75" mass="7921">HAGGVRDDDGVYPARPSALYTPTGPLGRSVASVDLKQPRCTDAADNHRSVGSDVRATHVRLSRGRLLQAADVAKN</sequence>
<feature type="non-terminal residue" evidence="2">
    <location>
        <position position="1"/>
    </location>
</feature>
<feature type="region of interest" description="Disordered" evidence="1">
    <location>
        <begin position="1"/>
        <end position="30"/>
    </location>
</feature>
<protein>
    <submittedName>
        <fullName evidence="2">Uncharacterized protein</fullName>
    </submittedName>
</protein>
<organism evidence="2 3">
    <name type="scientific">Thalassiosira oceanica</name>
    <name type="common">Marine diatom</name>
    <dbReference type="NCBI Taxonomy" id="159749"/>
    <lineage>
        <taxon>Eukaryota</taxon>
        <taxon>Sar</taxon>
        <taxon>Stramenopiles</taxon>
        <taxon>Ochrophyta</taxon>
        <taxon>Bacillariophyta</taxon>
        <taxon>Coscinodiscophyceae</taxon>
        <taxon>Thalassiosirophycidae</taxon>
        <taxon>Thalassiosirales</taxon>
        <taxon>Thalassiosiraceae</taxon>
        <taxon>Thalassiosira</taxon>
    </lineage>
</organism>
<proteinExistence type="predicted"/>
<reference evidence="2 3" key="1">
    <citation type="journal article" date="2012" name="Genome Biol.">
        <title>Genome and low-iron response of an oceanic diatom adapted to chronic iron limitation.</title>
        <authorList>
            <person name="Lommer M."/>
            <person name="Specht M."/>
            <person name="Roy A.S."/>
            <person name="Kraemer L."/>
            <person name="Andreson R."/>
            <person name="Gutowska M.A."/>
            <person name="Wolf J."/>
            <person name="Bergner S.V."/>
            <person name="Schilhabel M.B."/>
            <person name="Klostermeier U.C."/>
            <person name="Beiko R.G."/>
            <person name="Rosenstiel P."/>
            <person name="Hippler M."/>
            <person name="Laroche J."/>
        </authorList>
    </citation>
    <scope>NUCLEOTIDE SEQUENCE [LARGE SCALE GENOMIC DNA]</scope>
    <source>
        <strain evidence="2 3">CCMP1005</strain>
    </source>
</reference>
<keyword evidence="3" id="KW-1185">Reference proteome</keyword>
<evidence type="ECO:0000313" key="2">
    <source>
        <dbReference type="EMBL" id="EJK44792.1"/>
    </source>
</evidence>
<dbReference type="Proteomes" id="UP000266841">
    <property type="component" value="Unassembled WGS sequence"/>
</dbReference>
<accession>K0RE61</accession>
<name>K0RE61_THAOC</name>
<comment type="caution">
    <text evidence="2">The sequence shown here is derived from an EMBL/GenBank/DDBJ whole genome shotgun (WGS) entry which is preliminary data.</text>
</comment>
<gene>
    <name evidence="2" type="ORF">THAOC_36639</name>
</gene>
<evidence type="ECO:0000313" key="3">
    <source>
        <dbReference type="Proteomes" id="UP000266841"/>
    </source>
</evidence>
<dbReference type="AlphaFoldDB" id="K0RE61"/>